<proteinExistence type="inferred from homology"/>
<protein>
    <submittedName>
        <fullName evidence="5">Powdery mildew resistance protein, RPW8 domain</fullName>
    </submittedName>
</protein>
<dbReference type="InterPro" id="IPR027417">
    <property type="entry name" value="P-loop_NTPase"/>
</dbReference>
<dbReference type="InterPro" id="IPR032675">
    <property type="entry name" value="LRR_dom_sf"/>
</dbReference>
<evidence type="ECO:0000256" key="2">
    <source>
        <dbReference type="ARBA" id="ARBA00022737"/>
    </source>
</evidence>
<gene>
    <name evidence="5" type="ORF">RJ641_032233</name>
</gene>
<dbReference type="SUPFAM" id="SSF52047">
    <property type="entry name" value="RNI-like"/>
    <property type="match status" value="1"/>
</dbReference>
<dbReference type="PROSITE" id="PS51153">
    <property type="entry name" value="RPW8"/>
    <property type="match status" value="1"/>
</dbReference>
<dbReference type="Pfam" id="PF05659">
    <property type="entry name" value="RPW8"/>
    <property type="match status" value="1"/>
</dbReference>
<keyword evidence="3" id="KW-0611">Plant defense</keyword>
<dbReference type="Gene3D" id="1.10.10.10">
    <property type="entry name" value="Winged helix-like DNA-binding domain superfamily/Winged helix DNA-binding domain"/>
    <property type="match status" value="1"/>
</dbReference>
<dbReference type="GO" id="GO:0043531">
    <property type="term" value="F:ADP binding"/>
    <property type="evidence" value="ECO:0007669"/>
    <property type="project" value="InterPro"/>
</dbReference>
<dbReference type="InterPro" id="IPR008808">
    <property type="entry name" value="Powdery_mildew-R_dom"/>
</dbReference>
<accession>A0AAN8VR72</accession>
<evidence type="ECO:0000256" key="3">
    <source>
        <dbReference type="ARBA" id="ARBA00022821"/>
    </source>
</evidence>
<dbReference type="InterPro" id="IPR036388">
    <property type="entry name" value="WH-like_DNA-bd_sf"/>
</dbReference>
<evidence type="ECO:0000313" key="6">
    <source>
        <dbReference type="Proteomes" id="UP001370490"/>
    </source>
</evidence>
<dbReference type="GO" id="GO:0006952">
    <property type="term" value="P:defense response"/>
    <property type="evidence" value="ECO:0007669"/>
    <property type="project" value="UniProtKB-KW"/>
</dbReference>
<organism evidence="5 6">
    <name type="scientific">Dillenia turbinata</name>
    <dbReference type="NCBI Taxonomy" id="194707"/>
    <lineage>
        <taxon>Eukaryota</taxon>
        <taxon>Viridiplantae</taxon>
        <taxon>Streptophyta</taxon>
        <taxon>Embryophyta</taxon>
        <taxon>Tracheophyta</taxon>
        <taxon>Spermatophyta</taxon>
        <taxon>Magnoliopsida</taxon>
        <taxon>eudicotyledons</taxon>
        <taxon>Gunneridae</taxon>
        <taxon>Pentapetalae</taxon>
        <taxon>Dilleniales</taxon>
        <taxon>Dilleniaceae</taxon>
        <taxon>Dillenia</taxon>
    </lineage>
</organism>
<dbReference type="Gene3D" id="3.40.50.300">
    <property type="entry name" value="P-loop containing nucleotide triphosphate hydrolases"/>
    <property type="match status" value="1"/>
</dbReference>
<reference evidence="5 6" key="1">
    <citation type="submission" date="2023-12" db="EMBL/GenBank/DDBJ databases">
        <title>A high-quality genome assembly for Dillenia turbinata (Dilleniales).</title>
        <authorList>
            <person name="Chanderbali A."/>
        </authorList>
    </citation>
    <scope>NUCLEOTIDE SEQUENCE [LARGE SCALE GENOMIC DNA]</scope>
    <source>
        <strain evidence="5">LSX21</strain>
        <tissue evidence="5">Leaf</tissue>
    </source>
</reference>
<dbReference type="Pfam" id="PF00931">
    <property type="entry name" value="NB-ARC"/>
    <property type="match status" value="1"/>
</dbReference>
<name>A0AAN8VR72_9MAGN</name>
<evidence type="ECO:0000256" key="1">
    <source>
        <dbReference type="ARBA" id="ARBA00008894"/>
    </source>
</evidence>
<comment type="similarity">
    <text evidence="1">Belongs to the disease resistance NB-LRR family.</text>
</comment>
<evidence type="ECO:0000313" key="5">
    <source>
        <dbReference type="EMBL" id="KAK6938725.1"/>
    </source>
</evidence>
<keyword evidence="2" id="KW-0677">Repeat</keyword>
<evidence type="ECO:0000259" key="4">
    <source>
        <dbReference type="PROSITE" id="PS51153"/>
    </source>
</evidence>
<dbReference type="PANTHER" id="PTHR36766">
    <property type="entry name" value="PLANT BROAD-SPECTRUM MILDEW RESISTANCE PROTEIN RPW8"/>
    <property type="match status" value="1"/>
</dbReference>
<dbReference type="SUPFAM" id="SSF52540">
    <property type="entry name" value="P-loop containing nucleoside triphosphate hydrolases"/>
    <property type="match status" value="1"/>
</dbReference>
<dbReference type="PRINTS" id="PR00364">
    <property type="entry name" value="DISEASERSIST"/>
</dbReference>
<dbReference type="Proteomes" id="UP001370490">
    <property type="component" value="Unassembled WGS sequence"/>
</dbReference>
<dbReference type="AlphaFoldDB" id="A0AAN8VR72"/>
<dbReference type="Gene3D" id="1.10.8.430">
    <property type="entry name" value="Helical domain of apoptotic protease-activating factors"/>
    <property type="match status" value="1"/>
</dbReference>
<keyword evidence="6" id="KW-1185">Reference proteome</keyword>
<sequence>MAPTDLFAGEIATELLKQLVAITEKACLCKSSAQQLISYIEEVLPIIQEIKYSGVELSGFRQSQLDRFSETLRDGLELAGKVLKSARWNVYKNLQLARKMEKLEKTVSRFMNGPLQAHVLADVHHVRFESAERFDRLENTARRIERRLGSMKIGIGGGGMWLQEAMTRAEEEEKFESNLVELGVGMALGKKKVKEMIIGRDETCTVGICGIGGSGKTTLAREICLDNQVKSYYHRIVFLTVSQSPNVEQLRQRIWAQIAGRNSNGYGDEELPQWNFQFDWKIGVRTLIVLDDVWSLSVLEQLVFKLPGCKTLVVSRFKFPTIVSLCYEVELLRDNEAMSLFCHSAFGQNAVPFTANKSLVKQVVDECKGLPLALKVIGASLRDQPQMFWASAKIRLAKGEPICESHETNLLKRMAVSTDYLPEKVRECFLDLGAFPEDTRIPLDILINMWVETHDLEEKEAFALLVELSNKNLITLVKDARAGDVYTSYFEISVSQHDVLRDLALHLSNQGNINARRRLLMPKREISLPREWERNMDQPFRAQVVSIHTGEMKETDWFAMEFPKAEVLILNFSGNEYWLPTFIHNMPKLRALIIINHGATFAVLHNLQVFSNMTNLRSLWLEKITVPELPKTTIPLKNLRKISLVLCKVTYGVDKSVIVPHLFPRLTELTLDHCDDLIELPPSICGLHQLQILSITNCPSLRNLPPDLGRLNSLEILRIYGCPTLKTISPGICELPWLKYLDISQCVNLECLPDGIGQLIRLEKIDMRECLKIRSLPKSIVLLESLSLVICDEEVSWLWKNVGKIDLCVQVADEGVNLDWLID</sequence>
<dbReference type="InterPro" id="IPR042197">
    <property type="entry name" value="Apaf_helical"/>
</dbReference>
<feature type="domain" description="RPW8" evidence="4">
    <location>
        <begin position="1"/>
        <end position="149"/>
    </location>
</feature>
<dbReference type="InterPro" id="IPR002182">
    <property type="entry name" value="NB-ARC"/>
</dbReference>
<comment type="caution">
    <text evidence="5">The sequence shown here is derived from an EMBL/GenBank/DDBJ whole genome shotgun (WGS) entry which is preliminary data.</text>
</comment>
<dbReference type="PANTHER" id="PTHR36766:SF30">
    <property type="entry name" value="TIR-NBS TYPE DISEASE RESISTANCE PROTEIN-RELATED"/>
    <property type="match status" value="1"/>
</dbReference>
<dbReference type="Gene3D" id="3.80.10.10">
    <property type="entry name" value="Ribonuclease Inhibitor"/>
    <property type="match status" value="1"/>
</dbReference>
<dbReference type="EMBL" id="JBAMMX010000006">
    <property type="protein sequence ID" value="KAK6938725.1"/>
    <property type="molecule type" value="Genomic_DNA"/>
</dbReference>